<sequence length="68" mass="7466">MAIVVFSLMLQVVVLVNFDHQISLLFTLVAEAFWVQVDVVSISIMVAEEDLSGVLINLSVNYVASLVI</sequence>
<dbReference type="Proteomes" id="UP000237000">
    <property type="component" value="Unassembled WGS sequence"/>
</dbReference>
<accession>A0A2P5F2D3</accession>
<keyword evidence="1" id="KW-0732">Signal</keyword>
<dbReference type="EMBL" id="JXTC01000070">
    <property type="protein sequence ID" value="PON91956.1"/>
    <property type="molecule type" value="Genomic_DNA"/>
</dbReference>
<protein>
    <submittedName>
        <fullName evidence="2">Uncharacterized protein</fullName>
    </submittedName>
</protein>
<comment type="caution">
    <text evidence="2">The sequence shown here is derived from an EMBL/GenBank/DDBJ whole genome shotgun (WGS) entry which is preliminary data.</text>
</comment>
<gene>
    <name evidence="2" type="ORF">TorRG33x02_122870</name>
</gene>
<evidence type="ECO:0000313" key="2">
    <source>
        <dbReference type="EMBL" id="PON91956.1"/>
    </source>
</evidence>
<feature type="signal peptide" evidence="1">
    <location>
        <begin position="1"/>
        <end position="15"/>
    </location>
</feature>
<organism evidence="2 3">
    <name type="scientific">Trema orientale</name>
    <name type="common">Charcoal tree</name>
    <name type="synonym">Celtis orientalis</name>
    <dbReference type="NCBI Taxonomy" id="63057"/>
    <lineage>
        <taxon>Eukaryota</taxon>
        <taxon>Viridiplantae</taxon>
        <taxon>Streptophyta</taxon>
        <taxon>Embryophyta</taxon>
        <taxon>Tracheophyta</taxon>
        <taxon>Spermatophyta</taxon>
        <taxon>Magnoliopsida</taxon>
        <taxon>eudicotyledons</taxon>
        <taxon>Gunneridae</taxon>
        <taxon>Pentapetalae</taxon>
        <taxon>rosids</taxon>
        <taxon>fabids</taxon>
        <taxon>Rosales</taxon>
        <taxon>Cannabaceae</taxon>
        <taxon>Trema</taxon>
    </lineage>
</organism>
<proteinExistence type="predicted"/>
<evidence type="ECO:0000313" key="3">
    <source>
        <dbReference type="Proteomes" id="UP000237000"/>
    </source>
</evidence>
<keyword evidence="3" id="KW-1185">Reference proteome</keyword>
<evidence type="ECO:0000256" key="1">
    <source>
        <dbReference type="SAM" id="SignalP"/>
    </source>
</evidence>
<feature type="chain" id="PRO_5015122414" evidence="1">
    <location>
        <begin position="16"/>
        <end position="68"/>
    </location>
</feature>
<dbReference type="AlphaFoldDB" id="A0A2P5F2D3"/>
<name>A0A2P5F2D3_TREOI</name>
<dbReference type="InParanoid" id="A0A2P5F2D3"/>
<reference evidence="3" key="1">
    <citation type="submission" date="2016-06" db="EMBL/GenBank/DDBJ databases">
        <title>Parallel loss of symbiosis genes in relatives of nitrogen-fixing non-legume Parasponia.</title>
        <authorList>
            <person name="Van Velzen R."/>
            <person name="Holmer R."/>
            <person name="Bu F."/>
            <person name="Rutten L."/>
            <person name="Van Zeijl A."/>
            <person name="Liu W."/>
            <person name="Santuari L."/>
            <person name="Cao Q."/>
            <person name="Sharma T."/>
            <person name="Shen D."/>
            <person name="Roswanjaya Y."/>
            <person name="Wardhani T."/>
            <person name="Kalhor M.S."/>
            <person name="Jansen J."/>
            <person name="Van den Hoogen J."/>
            <person name="Gungor B."/>
            <person name="Hartog M."/>
            <person name="Hontelez J."/>
            <person name="Verver J."/>
            <person name="Yang W.-C."/>
            <person name="Schijlen E."/>
            <person name="Repin R."/>
            <person name="Schilthuizen M."/>
            <person name="Schranz E."/>
            <person name="Heidstra R."/>
            <person name="Miyata K."/>
            <person name="Fedorova E."/>
            <person name="Kohlen W."/>
            <person name="Bisseling T."/>
            <person name="Smit S."/>
            <person name="Geurts R."/>
        </authorList>
    </citation>
    <scope>NUCLEOTIDE SEQUENCE [LARGE SCALE GENOMIC DNA]</scope>
    <source>
        <strain evidence="3">cv. RG33-2</strain>
    </source>
</reference>